<sequence>MLVWVFEPTPESMERPNAKEALTHNRKFRCSGKTSSILSSPSGARKVKARPLSFPVRTSWSVWSNKDRALDMGERDGGGEADKARKYDMAVTTAATSSVLQVHPIGVTVNLSSGIDIDIHKCDSSIGTGEVKPERSRSERHSPRVSTNRLRSGVTLTSESDSTIGGALKSGLGFDVVELEDSPPLPVAMMDLHAKMGNALGFGSSLSFLGPRSERGRAMSISTVTSVRDAHDVGELGGNVRAAELDGSEGDVPPSPIIFASRVSGLVEMDVDLDQDIAKGLWIALDKIEVADVEDVETGVSAVQTIAPSSTVPLAHTEILRTHDQARRPTPLNYLG</sequence>
<dbReference type="OrthoDB" id="10415693at2759"/>
<name>A0A0C3NJ02_PISTI</name>
<organism evidence="2 3">
    <name type="scientific">Pisolithus tinctorius Marx 270</name>
    <dbReference type="NCBI Taxonomy" id="870435"/>
    <lineage>
        <taxon>Eukaryota</taxon>
        <taxon>Fungi</taxon>
        <taxon>Dikarya</taxon>
        <taxon>Basidiomycota</taxon>
        <taxon>Agaricomycotina</taxon>
        <taxon>Agaricomycetes</taxon>
        <taxon>Agaricomycetidae</taxon>
        <taxon>Boletales</taxon>
        <taxon>Sclerodermatineae</taxon>
        <taxon>Pisolithaceae</taxon>
        <taxon>Pisolithus</taxon>
    </lineage>
</organism>
<dbReference type="InParanoid" id="A0A0C3NJ02"/>
<feature type="compositionally biased region" description="Polar residues" evidence="1">
    <location>
        <begin position="147"/>
        <end position="160"/>
    </location>
</feature>
<feature type="region of interest" description="Disordered" evidence="1">
    <location>
        <begin position="126"/>
        <end position="160"/>
    </location>
</feature>
<protein>
    <submittedName>
        <fullName evidence="2">Uncharacterized protein</fullName>
    </submittedName>
</protein>
<dbReference type="HOGENOM" id="CLU_826708_0_0_1"/>
<evidence type="ECO:0000313" key="2">
    <source>
        <dbReference type="EMBL" id="KIN95348.1"/>
    </source>
</evidence>
<accession>A0A0C3NJ02</accession>
<feature type="compositionally biased region" description="Basic and acidic residues" evidence="1">
    <location>
        <begin position="131"/>
        <end position="142"/>
    </location>
</feature>
<reference evidence="3" key="2">
    <citation type="submission" date="2015-01" db="EMBL/GenBank/DDBJ databases">
        <title>Evolutionary Origins and Diversification of the Mycorrhizal Mutualists.</title>
        <authorList>
            <consortium name="DOE Joint Genome Institute"/>
            <consortium name="Mycorrhizal Genomics Consortium"/>
            <person name="Kohler A."/>
            <person name="Kuo A."/>
            <person name="Nagy L.G."/>
            <person name="Floudas D."/>
            <person name="Copeland A."/>
            <person name="Barry K.W."/>
            <person name="Cichocki N."/>
            <person name="Veneault-Fourrey C."/>
            <person name="LaButti K."/>
            <person name="Lindquist E.A."/>
            <person name="Lipzen A."/>
            <person name="Lundell T."/>
            <person name="Morin E."/>
            <person name="Murat C."/>
            <person name="Riley R."/>
            <person name="Ohm R."/>
            <person name="Sun H."/>
            <person name="Tunlid A."/>
            <person name="Henrissat B."/>
            <person name="Grigoriev I.V."/>
            <person name="Hibbett D.S."/>
            <person name="Martin F."/>
        </authorList>
    </citation>
    <scope>NUCLEOTIDE SEQUENCE [LARGE SCALE GENOMIC DNA]</scope>
    <source>
        <strain evidence="3">Marx 270</strain>
    </source>
</reference>
<dbReference type="EMBL" id="KN832070">
    <property type="protein sequence ID" value="KIN95348.1"/>
    <property type="molecule type" value="Genomic_DNA"/>
</dbReference>
<evidence type="ECO:0000313" key="3">
    <source>
        <dbReference type="Proteomes" id="UP000054217"/>
    </source>
</evidence>
<gene>
    <name evidence="2" type="ORF">M404DRAFT_11161</name>
</gene>
<keyword evidence="3" id="KW-1185">Reference proteome</keyword>
<proteinExistence type="predicted"/>
<reference evidence="2 3" key="1">
    <citation type="submission" date="2014-04" db="EMBL/GenBank/DDBJ databases">
        <authorList>
            <consortium name="DOE Joint Genome Institute"/>
            <person name="Kuo A."/>
            <person name="Kohler A."/>
            <person name="Costa M.D."/>
            <person name="Nagy L.G."/>
            <person name="Floudas D."/>
            <person name="Copeland A."/>
            <person name="Barry K.W."/>
            <person name="Cichocki N."/>
            <person name="Veneault-Fourrey C."/>
            <person name="LaButti K."/>
            <person name="Lindquist E.A."/>
            <person name="Lipzen A."/>
            <person name="Lundell T."/>
            <person name="Morin E."/>
            <person name="Murat C."/>
            <person name="Sun H."/>
            <person name="Tunlid A."/>
            <person name="Henrissat B."/>
            <person name="Grigoriev I.V."/>
            <person name="Hibbett D.S."/>
            <person name="Martin F."/>
            <person name="Nordberg H.P."/>
            <person name="Cantor M.N."/>
            <person name="Hua S.X."/>
        </authorList>
    </citation>
    <scope>NUCLEOTIDE SEQUENCE [LARGE SCALE GENOMIC DNA]</scope>
    <source>
        <strain evidence="2 3">Marx 270</strain>
    </source>
</reference>
<dbReference type="AlphaFoldDB" id="A0A0C3NJ02"/>
<evidence type="ECO:0000256" key="1">
    <source>
        <dbReference type="SAM" id="MobiDB-lite"/>
    </source>
</evidence>
<dbReference type="Proteomes" id="UP000054217">
    <property type="component" value="Unassembled WGS sequence"/>
</dbReference>